<feature type="region of interest" description="Disordered" evidence="6">
    <location>
        <begin position="218"/>
        <end position="295"/>
    </location>
</feature>
<feature type="compositionally biased region" description="Polar residues" evidence="6">
    <location>
        <begin position="257"/>
        <end position="274"/>
    </location>
</feature>
<dbReference type="EMBL" id="JAIFTH010000045">
    <property type="protein sequence ID" value="KAG9510979.1"/>
    <property type="molecule type" value="Genomic_DNA"/>
</dbReference>
<name>A0ABQ7SC27_9ACAR</name>
<comment type="function">
    <text evidence="3">Has a role in the perception of gravity.</text>
</comment>
<evidence type="ECO:0000313" key="9">
    <source>
        <dbReference type="Proteomes" id="UP000825002"/>
    </source>
</evidence>
<evidence type="ECO:0000256" key="1">
    <source>
        <dbReference type="ARBA" id="ARBA00022737"/>
    </source>
</evidence>
<dbReference type="SMART" id="SM00360">
    <property type="entry name" value="RRM"/>
    <property type="match status" value="2"/>
</dbReference>
<feature type="domain" description="RRM" evidence="7">
    <location>
        <begin position="30"/>
        <end position="103"/>
    </location>
</feature>
<evidence type="ECO:0000256" key="3">
    <source>
        <dbReference type="ARBA" id="ARBA00037469"/>
    </source>
</evidence>
<dbReference type="InterPro" id="IPR000504">
    <property type="entry name" value="RRM_dom"/>
</dbReference>
<evidence type="ECO:0000256" key="6">
    <source>
        <dbReference type="SAM" id="MobiDB-lite"/>
    </source>
</evidence>
<feature type="compositionally biased region" description="Low complexity" evidence="6">
    <location>
        <begin position="388"/>
        <end position="412"/>
    </location>
</feature>
<keyword evidence="1" id="KW-0677">Repeat</keyword>
<dbReference type="InterPro" id="IPR012677">
    <property type="entry name" value="Nucleotide-bd_a/b_plait_sf"/>
</dbReference>
<gene>
    <name evidence="8" type="primary">shep</name>
    <name evidence="8" type="ORF">GZH46_00459</name>
</gene>
<dbReference type="PANTHER" id="PTHR24012">
    <property type="entry name" value="RNA BINDING PROTEIN"/>
    <property type="match status" value="1"/>
</dbReference>
<protein>
    <recommendedName>
        <fullName evidence="4">Protein alan shepard</fullName>
    </recommendedName>
</protein>
<dbReference type="CDD" id="cd12243">
    <property type="entry name" value="RRM1_MSSP"/>
    <property type="match status" value="1"/>
</dbReference>
<dbReference type="Gene3D" id="3.30.70.330">
    <property type="match status" value="2"/>
</dbReference>
<feature type="region of interest" description="Disordered" evidence="6">
    <location>
        <begin position="386"/>
        <end position="423"/>
    </location>
</feature>
<evidence type="ECO:0000256" key="5">
    <source>
        <dbReference type="PROSITE-ProRule" id="PRU00176"/>
    </source>
</evidence>
<dbReference type="Pfam" id="PF00076">
    <property type="entry name" value="RRM_1"/>
    <property type="match status" value="2"/>
</dbReference>
<comment type="caution">
    <text evidence="8">The sequence shown here is derived from an EMBL/GenBank/DDBJ whole genome shotgun (WGS) entry which is preliminary data.</text>
</comment>
<dbReference type="InterPro" id="IPR035979">
    <property type="entry name" value="RBD_domain_sf"/>
</dbReference>
<dbReference type="PROSITE" id="PS50102">
    <property type="entry name" value="RRM"/>
    <property type="match status" value="2"/>
</dbReference>
<evidence type="ECO:0000256" key="4">
    <source>
        <dbReference type="ARBA" id="ARBA00039536"/>
    </source>
</evidence>
<keyword evidence="9" id="KW-1185">Reference proteome</keyword>
<dbReference type="PRINTS" id="PR00961">
    <property type="entry name" value="HUDSXLRNA"/>
</dbReference>
<reference evidence="8 9" key="1">
    <citation type="submission" date="2020-10" db="EMBL/GenBank/DDBJ databases">
        <authorList>
            <person name="Klimov P.B."/>
            <person name="Dyachkov S.M."/>
            <person name="Chetverikov P.E."/>
        </authorList>
    </citation>
    <scope>NUCLEOTIDE SEQUENCE [LARGE SCALE GENOMIC DNA]</scope>
    <source>
        <strain evidence="8">BMOC 18-1129-001#AD2665</strain>
        <tissue evidence="8">Entire mites</tissue>
    </source>
</reference>
<dbReference type="CDD" id="cd12244">
    <property type="entry name" value="RRM2_MSSP"/>
    <property type="match status" value="1"/>
</dbReference>
<evidence type="ECO:0000313" key="8">
    <source>
        <dbReference type="EMBL" id="KAG9510979.1"/>
    </source>
</evidence>
<keyword evidence="2 5" id="KW-0694">RNA-binding</keyword>
<dbReference type="SUPFAM" id="SSF54928">
    <property type="entry name" value="RNA-binding domain, RBD"/>
    <property type="match status" value="2"/>
</dbReference>
<accession>A0ABQ7SC27</accession>
<evidence type="ECO:0000256" key="2">
    <source>
        <dbReference type="ARBA" id="ARBA00022884"/>
    </source>
</evidence>
<feature type="domain" description="RRM" evidence="7">
    <location>
        <begin position="135"/>
        <end position="215"/>
    </location>
</feature>
<organism evidence="8 9">
    <name type="scientific">Fragariocoptes setiger</name>
    <dbReference type="NCBI Taxonomy" id="1670756"/>
    <lineage>
        <taxon>Eukaryota</taxon>
        <taxon>Metazoa</taxon>
        <taxon>Ecdysozoa</taxon>
        <taxon>Arthropoda</taxon>
        <taxon>Chelicerata</taxon>
        <taxon>Arachnida</taxon>
        <taxon>Acari</taxon>
        <taxon>Acariformes</taxon>
        <taxon>Trombidiformes</taxon>
        <taxon>Prostigmata</taxon>
        <taxon>Eupodina</taxon>
        <taxon>Eriophyoidea</taxon>
        <taxon>Phytoptidae</taxon>
        <taxon>Fragariocoptes</taxon>
    </lineage>
</organism>
<feature type="compositionally biased region" description="Low complexity" evidence="6">
    <location>
        <begin position="1"/>
        <end position="15"/>
    </location>
</feature>
<feature type="region of interest" description="Disordered" evidence="6">
    <location>
        <begin position="1"/>
        <end position="27"/>
    </location>
</feature>
<proteinExistence type="predicted"/>
<evidence type="ECO:0000259" key="7">
    <source>
        <dbReference type="PROSITE" id="PS50102"/>
    </source>
</evidence>
<dbReference type="InterPro" id="IPR002343">
    <property type="entry name" value="Hud_Sxl_RNA"/>
</dbReference>
<sequence>MSSFPSSSVPGSVASNGGHRTPSDHHLSKTNLYIRGLSPNTSDKDLHDMCKRFGMILSTKAILDKISNKCKGYGFVDFESPQAAEEAVAELLKAGVQAQMARDRTANPTYYHQQHHQHNQNAGGPMNSLQDPDPTNLYIANLPPYMDEQDLVNLLSPYGQVTSARILRDPMNNQPRGVGFARMETREKCELIISELNGRPCHGSRDPLLVKFADGGNKKRQYHHKSSEPRWRSSVGGAGQHSSNNHYDHHHNNQSSANVSGQNNGNPLSTSNAAQMMPPVNAYAPPPPRAGAHPFSASVPAASAYPPTMGAPSGSAQWLHPAQTATPYVIPPVMPASTLDPSGTASLHFAPVGLTQLTAQIQGLQLHSGPSVGGYIHQQWPPHALWAQQVQQQQHQQQQQRQQQQSQNNTQNGVESKPQDETN</sequence>
<dbReference type="Proteomes" id="UP000825002">
    <property type="component" value="Unassembled WGS sequence"/>
</dbReference>